<sequence length="220" mass="23672">MSGRAAADGPDAPGGHEFAVRGTRTVYDGAIVTLRVDDVQMPGGRVAEREVVEHYGAVAVVARDEQGRIAMVRQYRHPIGRRLLELPAGLLDAGPDETPLEAAQRELAEEVDLAADRWQVLVDLALSPGFTDEALRLYLAEGVRVVDTAERHDEEADMAVEWVALDDAVDRVLAGEIVNATSVAGILAVAAAEARGATLRAVTAPWPDEPTALRERRPTR</sequence>
<evidence type="ECO:0000313" key="3">
    <source>
        <dbReference type="EMBL" id="MCX2964358.1"/>
    </source>
</evidence>
<dbReference type="GO" id="GO:0016787">
    <property type="term" value="F:hydrolase activity"/>
    <property type="evidence" value="ECO:0007669"/>
    <property type="project" value="UniProtKB-KW"/>
</dbReference>
<dbReference type="SUPFAM" id="SSF55811">
    <property type="entry name" value="Nudix"/>
    <property type="match status" value="1"/>
</dbReference>
<dbReference type="PROSITE" id="PS51462">
    <property type="entry name" value="NUDIX"/>
    <property type="match status" value="1"/>
</dbReference>
<dbReference type="GO" id="GO:0005829">
    <property type="term" value="C:cytosol"/>
    <property type="evidence" value="ECO:0007669"/>
    <property type="project" value="TreeGrafter"/>
</dbReference>
<dbReference type="InterPro" id="IPR000086">
    <property type="entry name" value="NUDIX_hydrolase_dom"/>
</dbReference>
<gene>
    <name evidence="3" type="ORF">OSB52_09680</name>
</gene>
<proteinExistence type="predicted"/>
<feature type="domain" description="Nudix hydrolase" evidence="2">
    <location>
        <begin position="53"/>
        <end position="185"/>
    </location>
</feature>
<dbReference type="GO" id="GO:0019693">
    <property type="term" value="P:ribose phosphate metabolic process"/>
    <property type="evidence" value="ECO:0007669"/>
    <property type="project" value="TreeGrafter"/>
</dbReference>
<evidence type="ECO:0000313" key="4">
    <source>
        <dbReference type="Proteomes" id="UP001143347"/>
    </source>
</evidence>
<comment type="caution">
    <text evidence="3">The sequence shown here is derived from an EMBL/GenBank/DDBJ whole genome shotgun (WGS) entry which is preliminary data.</text>
</comment>
<dbReference type="PANTHER" id="PTHR11839:SF31">
    <property type="entry name" value="ADP-RIBOSE PYROPHOSPHATASE"/>
    <property type="match status" value="1"/>
</dbReference>
<protein>
    <submittedName>
        <fullName evidence="3">NUDIX hydrolase</fullName>
    </submittedName>
</protein>
<evidence type="ECO:0000259" key="2">
    <source>
        <dbReference type="PROSITE" id="PS51462"/>
    </source>
</evidence>
<dbReference type="CDD" id="cd24158">
    <property type="entry name" value="NUDIX_ADPRase_Rv1700"/>
    <property type="match status" value="1"/>
</dbReference>
<dbReference type="Proteomes" id="UP001143347">
    <property type="component" value="Unassembled WGS sequence"/>
</dbReference>
<name>A0A9X3D3K9_9ACTN</name>
<dbReference type="GO" id="GO:0006753">
    <property type="term" value="P:nucleoside phosphate metabolic process"/>
    <property type="evidence" value="ECO:0007669"/>
    <property type="project" value="TreeGrafter"/>
</dbReference>
<accession>A0A9X3D3K9</accession>
<keyword evidence="1 3" id="KW-0378">Hydrolase</keyword>
<organism evidence="3 4">
    <name type="scientific">Gordonia aquimaris</name>
    <dbReference type="NCBI Taxonomy" id="2984863"/>
    <lineage>
        <taxon>Bacteria</taxon>
        <taxon>Bacillati</taxon>
        <taxon>Actinomycetota</taxon>
        <taxon>Actinomycetes</taxon>
        <taxon>Mycobacteriales</taxon>
        <taxon>Gordoniaceae</taxon>
        <taxon>Gordonia</taxon>
    </lineage>
</organism>
<dbReference type="Gene3D" id="3.90.79.10">
    <property type="entry name" value="Nucleoside Triphosphate Pyrophosphohydrolase"/>
    <property type="match status" value="1"/>
</dbReference>
<dbReference type="InterPro" id="IPR015797">
    <property type="entry name" value="NUDIX_hydrolase-like_dom_sf"/>
</dbReference>
<dbReference type="AlphaFoldDB" id="A0A9X3D3K9"/>
<dbReference type="PANTHER" id="PTHR11839">
    <property type="entry name" value="UDP/ADP-SUGAR PYROPHOSPHATASE"/>
    <property type="match status" value="1"/>
</dbReference>
<dbReference type="Pfam" id="PF00293">
    <property type="entry name" value="NUDIX"/>
    <property type="match status" value="1"/>
</dbReference>
<evidence type="ECO:0000256" key="1">
    <source>
        <dbReference type="ARBA" id="ARBA00022801"/>
    </source>
</evidence>
<keyword evidence="4" id="KW-1185">Reference proteome</keyword>
<reference evidence="3" key="1">
    <citation type="submission" date="2022-10" db="EMBL/GenBank/DDBJ databases">
        <title>WGS of marine actinomycetes from Thailand.</title>
        <authorList>
            <person name="Thawai C."/>
        </authorList>
    </citation>
    <scope>NUCLEOTIDE SEQUENCE</scope>
    <source>
        <strain evidence="3">SW21</strain>
    </source>
</reference>
<dbReference type="EMBL" id="JAPKFM010000007">
    <property type="protein sequence ID" value="MCX2964358.1"/>
    <property type="molecule type" value="Genomic_DNA"/>
</dbReference>
<dbReference type="RefSeq" id="WP_266061488.1">
    <property type="nucleotide sequence ID" value="NZ_JAPKFM010000007.1"/>
</dbReference>